<organism evidence="2 3">
    <name type="scientific">Allobranchiibius huperziae</name>
    <dbReference type="NCBI Taxonomy" id="1874116"/>
    <lineage>
        <taxon>Bacteria</taxon>
        <taxon>Bacillati</taxon>
        <taxon>Actinomycetota</taxon>
        <taxon>Actinomycetes</taxon>
        <taxon>Micrococcales</taxon>
        <taxon>Dermacoccaceae</taxon>
        <taxon>Allobranchiibius</taxon>
    </lineage>
</organism>
<feature type="region of interest" description="Disordered" evidence="1">
    <location>
        <begin position="1"/>
        <end position="31"/>
    </location>
</feature>
<accession>A0A853DLL4</accession>
<dbReference type="EMBL" id="JACCFW010000001">
    <property type="protein sequence ID" value="NYJ75621.1"/>
    <property type="molecule type" value="Genomic_DNA"/>
</dbReference>
<feature type="compositionally biased region" description="Basic and acidic residues" evidence="1">
    <location>
        <begin position="21"/>
        <end position="31"/>
    </location>
</feature>
<name>A0A853DLL4_9MICO</name>
<proteinExistence type="predicted"/>
<gene>
    <name evidence="2" type="ORF">HNR15_002584</name>
</gene>
<evidence type="ECO:0000256" key="1">
    <source>
        <dbReference type="SAM" id="MobiDB-lite"/>
    </source>
</evidence>
<dbReference type="AlphaFoldDB" id="A0A853DLL4"/>
<comment type="caution">
    <text evidence="2">The sequence shown here is derived from an EMBL/GenBank/DDBJ whole genome shotgun (WGS) entry which is preliminary data.</text>
</comment>
<protein>
    <submittedName>
        <fullName evidence="2">Uncharacterized protein</fullName>
    </submittedName>
</protein>
<reference evidence="2 3" key="1">
    <citation type="submission" date="2020-07" db="EMBL/GenBank/DDBJ databases">
        <title>Sequencing the genomes of 1000 actinobacteria strains.</title>
        <authorList>
            <person name="Klenk H.-P."/>
        </authorList>
    </citation>
    <scope>NUCLEOTIDE SEQUENCE [LARGE SCALE GENOMIC DNA]</scope>
    <source>
        <strain evidence="2 3">DSM 29531</strain>
    </source>
</reference>
<dbReference type="Proteomes" id="UP000571817">
    <property type="component" value="Unassembled WGS sequence"/>
</dbReference>
<evidence type="ECO:0000313" key="2">
    <source>
        <dbReference type="EMBL" id="NYJ75621.1"/>
    </source>
</evidence>
<evidence type="ECO:0000313" key="3">
    <source>
        <dbReference type="Proteomes" id="UP000571817"/>
    </source>
</evidence>
<keyword evidence="3" id="KW-1185">Reference proteome</keyword>
<sequence length="31" mass="3788">MRGKANQRYREHGWQEPFDDNGDRNPDRTQL</sequence>